<name>A0A246ITN8_9BURK</name>
<gene>
    <name evidence="1" type="ORF">CDN99_26025</name>
</gene>
<evidence type="ECO:0000313" key="2">
    <source>
        <dbReference type="Proteomes" id="UP000197468"/>
    </source>
</evidence>
<evidence type="ECO:0000313" key="1">
    <source>
        <dbReference type="EMBL" id="OWQ83591.1"/>
    </source>
</evidence>
<accession>A0A246ITN8</accession>
<keyword evidence="2" id="KW-1185">Reference proteome</keyword>
<sequence>MKAFATLQASAALRGFRLDRVEADAAGEAYVITRWALTKQLQTLDDVRAFLAQIGGTHAG</sequence>
<dbReference type="RefSeq" id="WP_088388332.1">
    <property type="nucleotide sequence ID" value="NZ_NIOF01000020.1"/>
</dbReference>
<reference evidence="1 2" key="1">
    <citation type="journal article" date="2008" name="Int. J. Syst. Evol. Microbiol.">
        <title>Description of Roseateles aquatilis sp. nov. and Roseateles terrae sp. nov., in the class Betaproteobacteria, and emended description of the genus Roseateles.</title>
        <authorList>
            <person name="Gomila M."/>
            <person name="Bowien B."/>
            <person name="Falsen E."/>
            <person name="Moore E.R."/>
            <person name="Lalucat J."/>
        </authorList>
    </citation>
    <scope>NUCLEOTIDE SEQUENCE [LARGE SCALE GENOMIC DNA]</scope>
    <source>
        <strain evidence="1 2">CCUG 48205</strain>
    </source>
</reference>
<protein>
    <submittedName>
        <fullName evidence="1">Uncharacterized protein</fullName>
    </submittedName>
</protein>
<comment type="caution">
    <text evidence="1">The sequence shown here is derived from an EMBL/GenBank/DDBJ whole genome shotgun (WGS) entry which is preliminary data.</text>
</comment>
<dbReference type="EMBL" id="NIOF01000020">
    <property type="protein sequence ID" value="OWQ83591.1"/>
    <property type="molecule type" value="Genomic_DNA"/>
</dbReference>
<proteinExistence type="predicted"/>
<dbReference type="OrthoDB" id="9156996at2"/>
<dbReference type="Proteomes" id="UP000197468">
    <property type="component" value="Unassembled WGS sequence"/>
</dbReference>
<organism evidence="1 2">
    <name type="scientific">Roseateles aquatilis</name>
    <dbReference type="NCBI Taxonomy" id="431061"/>
    <lineage>
        <taxon>Bacteria</taxon>
        <taxon>Pseudomonadati</taxon>
        <taxon>Pseudomonadota</taxon>
        <taxon>Betaproteobacteria</taxon>
        <taxon>Burkholderiales</taxon>
        <taxon>Sphaerotilaceae</taxon>
        <taxon>Roseateles</taxon>
    </lineage>
</organism>
<dbReference type="AlphaFoldDB" id="A0A246ITN8"/>